<dbReference type="OrthoDB" id="1100174at2"/>
<dbReference type="RefSeq" id="WP_072853085.1">
    <property type="nucleotide sequence ID" value="NZ_FRAH01000073.1"/>
</dbReference>
<keyword evidence="3" id="KW-1185">Reference proteome</keyword>
<dbReference type="PROSITE" id="PS51257">
    <property type="entry name" value="PROKAR_LIPOPROTEIN"/>
    <property type="match status" value="1"/>
</dbReference>
<evidence type="ECO:0000313" key="3">
    <source>
        <dbReference type="Proteomes" id="UP000183975"/>
    </source>
</evidence>
<evidence type="ECO:0000256" key="1">
    <source>
        <dbReference type="SAM" id="Phobius"/>
    </source>
</evidence>
<proteinExistence type="predicted"/>
<dbReference type="AlphaFoldDB" id="A0A1M6YE11"/>
<reference evidence="2 3" key="1">
    <citation type="submission" date="2016-11" db="EMBL/GenBank/DDBJ databases">
        <authorList>
            <person name="Jaros S."/>
            <person name="Januszkiewicz K."/>
            <person name="Wedrychowicz H."/>
        </authorList>
    </citation>
    <scope>NUCLEOTIDE SEQUENCE [LARGE SCALE GENOMIC DNA]</scope>
    <source>
        <strain evidence="2 3">DSM 14214</strain>
    </source>
</reference>
<feature type="transmembrane region" description="Helical" evidence="1">
    <location>
        <begin position="44"/>
        <end position="70"/>
    </location>
</feature>
<feature type="transmembrane region" description="Helical" evidence="1">
    <location>
        <begin position="91"/>
        <end position="110"/>
    </location>
</feature>
<sequence>MGNLRNRLLKILLILLALGAALFGGCILYLAITDPIKQPYRQYFYPILLAIYLSAVPFFTGLFYGYRFLCQSDSTAQETGAVVQTLRKIKICAITYGILFLLVIPFWIGLAEADDAPGAMFFGLLPICWAVLSYFWSYRYKNRLLQNNA</sequence>
<dbReference type="Pfam" id="PF11188">
    <property type="entry name" value="DUF2975"/>
    <property type="match status" value="1"/>
</dbReference>
<keyword evidence="1" id="KW-0812">Transmembrane</keyword>
<keyword evidence="1" id="KW-1133">Transmembrane helix</keyword>
<feature type="transmembrane region" description="Helical" evidence="1">
    <location>
        <begin position="116"/>
        <end position="136"/>
    </location>
</feature>
<feature type="transmembrane region" description="Helical" evidence="1">
    <location>
        <begin position="12"/>
        <end position="32"/>
    </location>
</feature>
<keyword evidence="1" id="KW-0472">Membrane</keyword>
<gene>
    <name evidence="2" type="ORF">SAMN02745138_02984</name>
</gene>
<dbReference type="Proteomes" id="UP000183975">
    <property type="component" value="Unassembled WGS sequence"/>
</dbReference>
<protein>
    <submittedName>
        <fullName evidence="2">Uncharacterized protein</fullName>
    </submittedName>
</protein>
<evidence type="ECO:0000313" key="2">
    <source>
        <dbReference type="EMBL" id="SHL16478.1"/>
    </source>
</evidence>
<accession>A0A1M6YE11</accession>
<organism evidence="2 3">
    <name type="scientific">Anaerotignum lactatifermentans DSM 14214</name>
    <dbReference type="NCBI Taxonomy" id="1121323"/>
    <lineage>
        <taxon>Bacteria</taxon>
        <taxon>Bacillati</taxon>
        <taxon>Bacillota</taxon>
        <taxon>Clostridia</taxon>
        <taxon>Lachnospirales</taxon>
        <taxon>Anaerotignaceae</taxon>
        <taxon>Anaerotignum</taxon>
    </lineage>
</organism>
<dbReference type="EMBL" id="FRAH01000073">
    <property type="protein sequence ID" value="SHL16478.1"/>
    <property type="molecule type" value="Genomic_DNA"/>
</dbReference>
<dbReference type="InterPro" id="IPR021354">
    <property type="entry name" value="DUF2975"/>
</dbReference>
<name>A0A1M6YE11_9FIRM</name>